<proteinExistence type="predicted"/>
<evidence type="ECO:0000313" key="8">
    <source>
        <dbReference type="Proteomes" id="UP000324585"/>
    </source>
</evidence>
<keyword evidence="4 5" id="KW-0472">Membrane</keyword>
<reference evidence="8" key="1">
    <citation type="journal article" date="2019" name="Nat. Commun.">
        <title>Expansion of phycobilisome linker gene families in mesophilic red algae.</title>
        <authorList>
            <person name="Lee J."/>
            <person name="Kim D."/>
            <person name="Bhattacharya D."/>
            <person name="Yoon H.S."/>
        </authorList>
    </citation>
    <scope>NUCLEOTIDE SEQUENCE [LARGE SCALE GENOMIC DNA]</scope>
    <source>
        <strain evidence="8">CCMP 1328</strain>
    </source>
</reference>
<dbReference type="InterPro" id="IPR010420">
    <property type="entry name" value="CASTOR/POLLUX/SYM8_dom"/>
</dbReference>
<evidence type="ECO:0000313" key="7">
    <source>
        <dbReference type="EMBL" id="KAA8492316.1"/>
    </source>
</evidence>
<protein>
    <submittedName>
        <fullName evidence="7">Ion channel CASTOR</fullName>
    </submittedName>
</protein>
<dbReference type="Gene3D" id="3.40.50.720">
    <property type="entry name" value="NAD(P)-binding Rossmann-like Domain"/>
    <property type="match status" value="1"/>
</dbReference>
<dbReference type="GO" id="GO:0006811">
    <property type="term" value="P:monoatomic ion transport"/>
    <property type="evidence" value="ECO:0007669"/>
    <property type="project" value="InterPro"/>
</dbReference>
<feature type="transmembrane region" description="Helical" evidence="5">
    <location>
        <begin position="194"/>
        <end position="215"/>
    </location>
</feature>
<name>A0A5J4YLL2_PORPP</name>
<evidence type="ECO:0000256" key="2">
    <source>
        <dbReference type="ARBA" id="ARBA00022692"/>
    </source>
</evidence>
<evidence type="ECO:0000256" key="1">
    <source>
        <dbReference type="ARBA" id="ARBA00004141"/>
    </source>
</evidence>
<comment type="subcellular location">
    <subcellularLocation>
        <location evidence="1">Membrane</location>
        <topology evidence="1">Multi-pass membrane protein</topology>
    </subcellularLocation>
</comment>
<accession>A0A5J4YLL2</accession>
<keyword evidence="2 5" id="KW-0812">Transmembrane</keyword>
<dbReference type="Pfam" id="PF06241">
    <property type="entry name" value="Castor_Poll_mid"/>
    <property type="match status" value="1"/>
</dbReference>
<dbReference type="GO" id="GO:0016020">
    <property type="term" value="C:membrane"/>
    <property type="evidence" value="ECO:0007669"/>
    <property type="project" value="UniProtKB-SubCell"/>
</dbReference>
<keyword evidence="8" id="KW-1185">Reference proteome</keyword>
<evidence type="ECO:0000256" key="5">
    <source>
        <dbReference type="SAM" id="Phobius"/>
    </source>
</evidence>
<evidence type="ECO:0000256" key="4">
    <source>
        <dbReference type="ARBA" id="ARBA00023136"/>
    </source>
</evidence>
<dbReference type="PANTHER" id="PTHR31563">
    <property type="entry name" value="ION CHANNEL POLLUX-RELATED"/>
    <property type="match status" value="1"/>
</dbReference>
<dbReference type="Proteomes" id="UP000324585">
    <property type="component" value="Unassembled WGS sequence"/>
</dbReference>
<keyword evidence="3 5" id="KW-1133">Transmembrane helix</keyword>
<dbReference type="OrthoDB" id="414047at2759"/>
<comment type="caution">
    <text evidence="7">The sequence shown here is derived from an EMBL/GenBank/DDBJ whole genome shotgun (WGS) entry which is preliminary data.</text>
</comment>
<feature type="transmembrane region" description="Helical" evidence="5">
    <location>
        <begin position="123"/>
        <end position="144"/>
    </location>
</feature>
<evidence type="ECO:0000259" key="6">
    <source>
        <dbReference type="Pfam" id="PF06241"/>
    </source>
</evidence>
<dbReference type="PANTHER" id="PTHR31563:SF13">
    <property type="entry name" value="ION CHANNEL POLLUX-LIKE 1-RELATED"/>
    <property type="match status" value="1"/>
</dbReference>
<gene>
    <name evidence="7" type="ORF">FVE85_3754</name>
</gene>
<feature type="domain" description="CASTOR/POLLUX/SYM8 ion channel conserved" evidence="6">
    <location>
        <begin position="395"/>
        <end position="494"/>
    </location>
</feature>
<evidence type="ECO:0000256" key="3">
    <source>
        <dbReference type="ARBA" id="ARBA00022989"/>
    </source>
</evidence>
<dbReference type="AlphaFoldDB" id="A0A5J4YLL2"/>
<dbReference type="InterPro" id="IPR044849">
    <property type="entry name" value="CASTOR/POLLUX/SYM8-like"/>
</dbReference>
<sequence length="794" mass="88362">MAWVVYHPLLVNEIQSRHCACVSRTATSIIANTFRCGTMRSPNGTGRAAVSGKALAVSLSMGLAANASPSVWTQGATSSNRTLGRFRHAFSPTASALQWIWDRLTKLDYVVENALARDANSSLLILVLIIALLLVSGMVSYFFALSRNSAYQKEQASKTGEAPTDSRRVTLVKSFWDSWSVLSNTSYYEETRGLYANMVLTFLAVSHYCVFALLFGSVGQAINQRIELVGAGLTRVLEEKHLVIIGYNSSVDEIVRQVALGFVRSNQHEIPVVLLTSKSRIELETRLRDALGDDFKLVRLLCRQGDPEDRDVLQRINVTQARTILMLPPTDQLTHPREWNRKALKIACLVRECGGKAPIVIQSPSASSQKYSDVATVLGSASVDMGRVKYVSGVEVIGRVAVEFWAEPQGFDQLLYELLSFDGCEFYHRAIDSHFSGLVGLNFKEAARTFQNGVLCGIIRDKQILLSPHATETVIGQNDSLLILAEDSPSIVLEKAKAPGVSEVWEPLERRIGAHLHKVVRQRQRQYLIIGWRLGLADALSQLDRCSAKGSTVTFLATEDTQLRQKELNAALKERGLKLNNLKVRMERIEHIQANLVAEQLGTRWFDSSVFVFETGLTEGNENSKIGLNIPEFDSNSLYRIASVGKEVQKRSGQVFSEIFEEDVARSVRFLYPEFHVIPLLDVVSWILAQNAVSGDIGHVWEKLLDMRTGDRILMQRVEPEFKAQLAGESVSFRQLSELFLLDRAILLGYSKANGEFLLNPPDKDAATVSLDELENFVLLLGDHAEPTRARPSR</sequence>
<dbReference type="EMBL" id="VRMN01000010">
    <property type="protein sequence ID" value="KAA8492316.1"/>
    <property type="molecule type" value="Genomic_DNA"/>
</dbReference>
<organism evidence="7 8">
    <name type="scientific">Porphyridium purpureum</name>
    <name type="common">Red alga</name>
    <name type="synonym">Porphyridium cruentum</name>
    <dbReference type="NCBI Taxonomy" id="35688"/>
    <lineage>
        <taxon>Eukaryota</taxon>
        <taxon>Rhodophyta</taxon>
        <taxon>Bangiophyceae</taxon>
        <taxon>Porphyridiales</taxon>
        <taxon>Porphyridiaceae</taxon>
        <taxon>Porphyridium</taxon>
    </lineage>
</organism>